<name>A0A1Y2EHK6_9PEZI</name>
<sequence>MWVLPVTSTLSNIFLYTLDKIVVANITLVPLNHLESALCGTAPNMTVVVVGRLLADSGATIWHPDAAVGSDFGIFAPVYLFLVLSFKLRLGSKSTQLLWEVDFAGSILSMAAIIPLIMTINFGGSVHAWNSVQAIALFAVTAGFALFTAKTQHVLPVQFLRTRNAVLLVNRMAAVNVTEVITVYYIPLSFLFSWGDNHIRSTVMLLTRIITNKPTEIIYGLEVLVGIGATIVPPAKMTYSISFTTLG</sequence>
<comment type="similarity">
    <text evidence="2">Belongs to the major facilitator superfamily. TCR/Tet family.</text>
</comment>
<dbReference type="PANTHER" id="PTHR23501">
    <property type="entry name" value="MAJOR FACILITATOR SUPERFAMILY"/>
    <property type="match status" value="1"/>
</dbReference>
<proteinExistence type="inferred from homology"/>
<dbReference type="PANTHER" id="PTHR23501:SF12">
    <property type="entry name" value="MAJOR FACILITATOR SUPERFAMILY (MFS) PROFILE DOMAIN-CONTAINING PROTEIN-RELATED"/>
    <property type="match status" value="1"/>
</dbReference>
<keyword evidence="5 7" id="KW-1133">Transmembrane helix</keyword>
<feature type="transmembrane region" description="Helical" evidence="7">
    <location>
        <begin position="128"/>
        <end position="147"/>
    </location>
</feature>
<evidence type="ECO:0000256" key="5">
    <source>
        <dbReference type="ARBA" id="ARBA00022989"/>
    </source>
</evidence>
<evidence type="ECO:0000256" key="1">
    <source>
        <dbReference type="ARBA" id="ARBA00004141"/>
    </source>
</evidence>
<dbReference type="EMBL" id="MCFJ01000001">
    <property type="protein sequence ID" value="ORY71052.1"/>
    <property type="molecule type" value="Genomic_DNA"/>
</dbReference>
<dbReference type="InParanoid" id="A0A1Y2EHK6"/>
<dbReference type="AlphaFoldDB" id="A0A1Y2EHK6"/>
<dbReference type="OrthoDB" id="10021397at2759"/>
<accession>A0A1Y2EHK6</accession>
<dbReference type="GO" id="GO:0022857">
    <property type="term" value="F:transmembrane transporter activity"/>
    <property type="evidence" value="ECO:0007669"/>
    <property type="project" value="TreeGrafter"/>
</dbReference>
<comment type="caution">
    <text evidence="8">The sequence shown here is derived from an EMBL/GenBank/DDBJ whole genome shotgun (WGS) entry which is preliminary data.</text>
</comment>
<evidence type="ECO:0000256" key="7">
    <source>
        <dbReference type="SAM" id="Phobius"/>
    </source>
</evidence>
<keyword evidence="9" id="KW-1185">Reference proteome</keyword>
<dbReference type="GeneID" id="63777836"/>
<gene>
    <name evidence="8" type="ORF">BCR38DRAFT_453707</name>
</gene>
<feature type="transmembrane region" description="Helical" evidence="7">
    <location>
        <begin position="168"/>
        <end position="186"/>
    </location>
</feature>
<dbReference type="Proteomes" id="UP000193689">
    <property type="component" value="Unassembled WGS sequence"/>
</dbReference>
<keyword evidence="3" id="KW-0813">Transport</keyword>
<reference evidence="8 9" key="1">
    <citation type="submission" date="2016-07" db="EMBL/GenBank/DDBJ databases">
        <title>Pervasive Adenine N6-methylation of Active Genes in Fungi.</title>
        <authorList>
            <consortium name="DOE Joint Genome Institute"/>
            <person name="Mondo S.J."/>
            <person name="Dannebaum R.O."/>
            <person name="Kuo R.C."/>
            <person name="Labutti K."/>
            <person name="Haridas S."/>
            <person name="Kuo A."/>
            <person name="Salamov A."/>
            <person name="Ahrendt S.R."/>
            <person name="Lipzen A."/>
            <person name="Sullivan W."/>
            <person name="Andreopoulos W.B."/>
            <person name="Clum A."/>
            <person name="Lindquist E."/>
            <person name="Daum C."/>
            <person name="Ramamoorthy G.K."/>
            <person name="Gryganskyi A."/>
            <person name="Culley D."/>
            <person name="Magnuson J.K."/>
            <person name="James T.Y."/>
            <person name="O'Malley M.A."/>
            <person name="Stajich J.E."/>
            <person name="Spatafora J.W."/>
            <person name="Visel A."/>
            <person name="Grigoriev I.V."/>
        </authorList>
    </citation>
    <scope>NUCLEOTIDE SEQUENCE [LARGE SCALE GENOMIC DNA]</scope>
    <source>
        <strain evidence="8 9">CBS 129021</strain>
    </source>
</reference>
<keyword evidence="4 7" id="KW-0812">Transmembrane</keyword>
<evidence type="ECO:0000256" key="2">
    <source>
        <dbReference type="ARBA" id="ARBA00007520"/>
    </source>
</evidence>
<dbReference type="RefSeq" id="XP_040720644.1">
    <property type="nucleotide sequence ID" value="XM_040861624.1"/>
</dbReference>
<evidence type="ECO:0000256" key="3">
    <source>
        <dbReference type="ARBA" id="ARBA00022448"/>
    </source>
</evidence>
<keyword evidence="6 7" id="KW-0472">Membrane</keyword>
<feature type="transmembrane region" description="Helical" evidence="7">
    <location>
        <begin position="72"/>
        <end position="90"/>
    </location>
</feature>
<evidence type="ECO:0000313" key="8">
    <source>
        <dbReference type="EMBL" id="ORY71052.1"/>
    </source>
</evidence>
<protein>
    <submittedName>
        <fullName evidence="8">Uncharacterized protein</fullName>
    </submittedName>
</protein>
<evidence type="ECO:0000313" key="9">
    <source>
        <dbReference type="Proteomes" id="UP000193689"/>
    </source>
</evidence>
<comment type="subcellular location">
    <subcellularLocation>
        <location evidence="1">Membrane</location>
        <topology evidence="1">Multi-pass membrane protein</topology>
    </subcellularLocation>
</comment>
<evidence type="ECO:0000256" key="4">
    <source>
        <dbReference type="ARBA" id="ARBA00022692"/>
    </source>
</evidence>
<feature type="transmembrane region" description="Helical" evidence="7">
    <location>
        <begin position="97"/>
        <end position="122"/>
    </location>
</feature>
<dbReference type="GO" id="GO:0005886">
    <property type="term" value="C:plasma membrane"/>
    <property type="evidence" value="ECO:0007669"/>
    <property type="project" value="TreeGrafter"/>
</dbReference>
<organism evidence="8 9">
    <name type="scientific">Pseudomassariella vexata</name>
    <dbReference type="NCBI Taxonomy" id="1141098"/>
    <lineage>
        <taxon>Eukaryota</taxon>
        <taxon>Fungi</taxon>
        <taxon>Dikarya</taxon>
        <taxon>Ascomycota</taxon>
        <taxon>Pezizomycotina</taxon>
        <taxon>Sordariomycetes</taxon>
        <taxon>Xylariomycetidae</taxon>
        <taxon>Amphisphaeriales</taxon>
        <taxon>Pseudomassariaceae</taxon>
        <taxon>Pseudomassariella</taxon>
    </lineage>
</organism>
<evidence type="ECO:0000256" key="6">
    <source>
        <dbReference type="ARBA" id="ARBA00023136"/>
    </source>
</evidence>